<sequence>MAPIVDVVELLDDLWFGAPNWFPPYVESPLLGGPASSQVLAYANTSEVSCDSQSLSSSESSLMRHHSLDRKCFDRGNSLKGWVATPFRQFLGRRSSRGISGGGLSVNRENSVSCSFEPTNPNRQKLEDFETTIGTWAERQTSFRVRQSLASEPESGAHEAAAEQAKAGSGQQPQKDDDSESRLQSKAWEWRFRQRWAKEHWLDPAARDLQDDDGLAFVQQHGMHGWQQQFAIRDVPEHGYEPRENTADRSVSQDLMFGTLVTPTPDARSGLLRMSSIDTQHADGGEATRKILQAAHQANELLLQQKQIEADVHLRWEACVAEDSQWAGQHLTTCIFDLFGEMPLFLMKAEHERQSRRKYVVRAKHKLQTPEDAQRSLLRELQSIADEHGYDCCGTEVTVLGECSLRWGEDASLRITPRNGSAGWSDVDAAGLAVSLLCQTASAEMEVPEGHCGRWMQDLALAGGKQHSASPGVQAVVA</sequence>
<feature type="compositionally biased region" description="Low complexity" evidence="1">
    <location>
        <begin position="162"/>
        <end position="172"/>
    </location>
</feature>
<dbReference type="EMBL" id="GBEZ01019295">
    <property type="protein sequence ID" value="JAC67243.1"/>
    <property type="molecule type" value="Transcribed_RNA"/>
</dbReference>
<name>A0A061QYM2_9CHLO</name>
<evidence type="ECO:0000313" key="2">
    <source>
        <dbReference type="EMBL" id="JAC63411.1"/>
    </source>
</evidence>
<evidence type="ECO:0000313" key="3">
    <source>
        <dbReference type="EMBL" id="JAC67243.1"/>
    </source>
</evidence>
<gene>
    <name evidence="3" type="ORF">TSPGSL018_11630</name>
    <name evidence="2" type="ORF">TSPGSL018_20742</name>
</gene>
<feature type="compositionally biased region" description="Basic and acidic residues" evidence="1">
    <location>
        <begin position="174"/>
        <end position="183"/>
    </location>
</feature>
<evidence type="ECO:0000256" key="1">
    <source>
        <dbReference type="SAM" id="MobiDB-lite"/>
    </source>
</evidence>
<protein>
    <submittedName>
        <fullName evidence="2">Uncharacterized protein</fullName>
    </submittedName>
</protein>
<accession>A0A061QYM2</accession>
<dbReference type="AlphaFoldDB" id="A0A061QYM2"/>
<proteinExistence type="predicted"/>
<feature type="region of interest" description="Disordered" evidence="1">
    <location>
        <begin position="145"/>
        <end position="183"/>
    </location>
</feature>
<dbReference type="EMBL" id="GBEZ01023481">
    <property type="protein sequence ID" value="JAC63411.1"/>
    <property type="molecule type" value="Transcribed_RNA"/>
</dbReference>
<organism evidence="2">
    <name type="scientific">Tetraselmis sp. GSL018</name>
    <dbReference type="NCBI Taxonomy" id="582737"/>
    <lineage>
        <taxon>Eukaryota</taxon>
        <taxon>Viridiplantae</taxon>
        <taxon>Chlorophyta</taxon>
        <taxon>core chlorophytes</taxon>
        <taxon>Chlorodendrophyceae</taxon>
        <taxon>Chlorodendrales</taxon>
        <taxon>Chlorodendraceae</taxon>
        <taxon>Tetraselmis</taxon>
    </lineage>
</organism>
<reference evidence="2" key="1">
    <citation type="submission" date="2014-05" db="EMBL/GenBank/DDBJ databases">
        <title>The transcriptome of the halophilic microalga Tetraselmis sp. GSL018 isolated from the Great Salt Lake, Utah.</title>
        <authorList>
            <person name="Jinkerson R.E."/>
            <person name="D'Adamo S."/>
            <person name="Posewitz M.C."/>
        </authorList>
    </citation>
    <scope>NUCLEOTIDE SEQUENCE</scope>
    <source>
        <strain evidence="2">GSL018</strain>
    </source>
</reference>